<name>A0A699KEL3_TANCI</name>
<proteinExistence type="predicted"/>
<reference evidence="1" key="1">
    <citation type="journal article" date="2019" name="Sci. Rep.">
        <title>Draft genome of Tanacetum cinerariifolium, the natural source of mosquito coil.</title>
        <authorList>
            <person name="Yamashiro T."/>
            <person name="Shiraishi A."/>
            <person name="Satake H."/>
            <person name="Nakayama K."/>
        </authorList>
    </citation>
    <scope>NUCLEOTIDE SEQUENCE</scope>
</reference>
<keyword evidence="1" id="KW-0560">Oxidoreductase</keyword>
<organism evidence="1">
    <name type="scientific">Tanacetum cinerariifolium</name>
    <name type="common">Dalmatian daisy</name>
    <name type="synonym">Chrysanthemum cinerariifolium</name>
    <dbReference type="NCBI Taxonomy" id="118510"/>
    <lineage>
        <taxon>Eukaryota</taxon>
        <taxon>Viridiplantae</taxon>
        <taxon>Streptophyta</taxon>
        <taxon>Embryophyta</taxon>
        <taxon>Tracheophyta</taxon>
        <taxon>Spermatophyta</taxon>
        <taxon>Magnoliopsida</taxon>
        <taxon>eudicotyledons</taxon>
        <taxon>Gunneridae</taxon>
        <taxon>Pentapetalae</taxon>
        <taxon>asterids</taxon>
        <taxon>campanulids</taxon>
        <taxon>Asterales</taxon>
        <taxon>Asteraceae</taxon>
        <taxon>Asteroideae</taxon>
        <taxon>Anthemideae</taxon>
        <taxon>Anthemidinae</taxon>
        <taxon>Tanacetum</taxon>
    </lineage>
</organism>
<evidence type="ECO:0000313" key="1">
    <source>
        <dbReference type="EMBL" id="GFA84215.1"/>
    </source>
</evidence>
<comment type="caution">
    <text evidence="1">The sequence shown here is derived from an EMBL/GenBank/DDBJ whole genome shotgun (WGS) entry which is preliminary data.</text>
</comment>
<dbReference type="SUPFAM" id="SSF48113">
    <property type="entry name" value="Heme-dependent peroxidases"/>
    <property type="match status" value="1"/>
</dbReference>
<dbReference type="GO" id="GO:0006979">
    <property type="term" value="P:response to oxidative stress"/>
    <property type="evidence" value="ECO:0007669"/>
    <property type="project" value="InterPro"/>
</dbReference>
<dbReference type="EMBL" id="BKCJ010498505">
    <property type="protein sequence ID" value="GFA84215.1"/>
    <property type="molecule type" value="Genomic_DNA"/>
</dbReference>
<dbReference type="GO" id="GO:0051213">
    <property type="term" value="F:dioxygenase activity"/>
    <property type="evidence" value="ECO:0007669"/>
    <property type="project" value="UniProtKB-KW"/>
</dbReference>
<dbReference type="GO" id="GO:0020037">
    <property type="term" value="F:heme binding"/>
    <property type="evidence" value="ECO:0007669"/>
    <property type="project" value="InterPro"/>
</dbReference>
<keyword evidence="1" id="KW-0223">Dioxygenase</keyword>
<dbReference type="GO" id="GO:0004601">
    <property type="term" value="F:peroxidase activity"/>
    <property type="evidence" value="ECO:0007669"/>
    <property type="project" value="InterPro"/>
</dbReference>
<sequence>MQNAFSFLPRWEDIMDDEEASEPLPELYGDDFEEFHLLVGMAVEKKTKGFANNKTTSIICLRNDVKAICNGSNLLTS</sequence>
<accession>A0A699KEL3</accession>
<dbReference type="InterPro" id="IPR010255">
    <property type="entry name" value="Haem_peroxidase_sf"/>
</dbReference>
<dbReference type="AlphaFoldDB" id="A0A699KEL3"/>
<protein>
    <submittedName>
        <fullName evidence="1">Alpha-dioxygenase 1</fullName>
    </submittedName>
</protein>
<gene>
    <name evidence="1" type="ORF">Tci_656187</name>
</gene>